<organism evidence="3 4">
    <name type="scientific">Salinicoccus bachuensis</name>
    <dbReference type="NCBI Taxonomy" id="3136731"/>
    <lineage>
        <taxon>Bacteria</taxon>
        <taxon>Bacillati</taxon>
        <taxon>Bacillota</taxon>
        <taxon>Bacilli</taxon>
        <taxon>Bacillales</taxon>
        <taxon>Staphylococcaceae</taxon>
        <taxon>Salinicoccus</taxon>
    </lineage>
</organism>
<accession>A0ABZ3CJ47</accession>
<feature type="compositionally biased region" description="Polar residues" evidence="2">
    <location>
        <begin position="206"/>
        <end position="216"/>
    </location>
</feature>
<feature type="region of interest" description="Disordered" evidence="2">
    <location>
        <begin position="148"/>
        <end position="254"/>
    </location>
</feature>
<dbReference type="InterPro" id="IPR009061">
    <property type="entry name" value="DNA-bd_dom_put_sf"/>
</dbReference>
<gene>
    <name evidence="3" type="ORF">RQP18_00575</name>
</gene>
<evidence type="ECO:0000256" key="1">
    <source>
        <dbReference type="SAM" id="Coils"/>
    </source>
</evidence>
<sequence length="254" mass="29419">MKELNQAVYYTTAQVKDKVELSDQNVRKYVRLLEDRKYEVAKDEHNRRLFSQGDVEVLKAFIKLAKQPGYTLETAADEIIEQVPNIVTENSQHMPANVTNSDINQMLGVVMDKLETMQQENRELKNNVHRLVEKLDEYGKYSQTLSLQYSEEDRNEEWHQGGDSDNREVYEEVQPQEPPQVDEAETEEPEGRTIYTSDIEEAEDGNASNVDMSNYAASEEEGEKEDTVRTSQSDKQHEEEKGGYFSKLFSMFKK</sequence>
<proteinExistence type="predicted"/>
<keyword evidence="1" id="KW-0175">Coiled coil</keyword>
<feature type="compositionally biased region" description="Basic and acidic residues" evidence="2">
    <location>
        <begin position="156"/>
        <end position="170"/>
    </location>
</feature>
<dbReference type="Proteomes" id="UP001455384">
    <property type="component" value="Chromosome"/>
</dbReference>
<dbReference type="EMBL" id="CP138333">
    <property type="protein sequence ID" value="WZX29699.1"/>
    <property type="molecule type" value="Genomic_DNA"/>
</dbReference>
<feature type="compositionally biased region" description="Basic and acidic residues" evidence="2">
    <location>
        <begin position="225"/>
        <end position="242"/>
    </location>
</feature>
<evidence type="ECO:0000313" key="4">
    <source>
        <dbReference type="Proteomes" id="UP001455384"/>
    </source>
</evidence>
<dbReference type="Gene3D" id="1.10.1660.10">
    <property type="match status" value="1"/>
</dbReference>
<keyword evidence="4" id="KW-1185">Reference proteome</keyword>
<protein>
    <submittedName>
        <fullName evidence="3">MerR family transcriptional regulator</fullName>
    </submittedName>
</protein>
<evidence type="ECO:0000256" key="2">
    <source>
        <dbReference type="SAM" id="MobiDB-lite"/>
    </source>
</evidence>
<reference evidence="4" key="1">
    <citation type="submission" date="2023-10" db="EMBL/GenBank/DDBJ databases">
        <title>Genome analysis and identification of Salinococcus sp. Bachu38 nov., a PGPR from the rhizosphere of Tamarix.</title>
        <authorList>
            <person name="Liang Z."/>
            <person name="Zhang X."/>
            <person name="Jia J."/>
            <person name="Chen X."/>
            <person name="Wang Y."/>
            <person name="Wang Q."/>
            <person name="Wang R."/>
        </authorList>
    </citation>
    <scope>NUCLEOTIDE SEQUENCE [LARGE SCALE GENOMIC DNA]</scope>
    <source>
        <strain evidence="4">Bachu38</strain>
    </source>
</reference>
<name>A0ABZ3CJ47_9STAP</name>
<dbReference type="SUPFAM" id="SSF46955">
    <property type="entry name" value="Putative DNA-binding domain"/>
    <property type="match status" value="1"/>
</dbReference>
<feature type="coiled-coil region" evidence="1">
    <location>
        <begin position="107"/>
        <end position="134"/>
    </location>
</feature>
<dbReference type="RefSeq" id="WP_342388253.1">
    <property type="nucleotide sequence ID" value="NZ_CP138333.2"/>
</dbReference>
<evidence type="ECO:0000313" key="3">
    <source>
        <dbReference type="EMBL" id="WZX29699.1"/>
    </source>
</evidence>